<dbReference type="InterPro" id="IPR035906">
    <property type="entry name" value="MetI-like_sf"/>
</dbReference>
<evidence type="ECO:0000256" key="4">
    <source>
        <dbReference type="ARBA" id="ARBA00022692"/>
    </source>
</evidence>
<keyword evidence="4 7" id="KW-0812">Transmembrane</keyword>
<dbReference type="EMBL" id="CP058579">
    <property type="protein sequence ID" value="QLG62461.1"/>
    <property type="molecule type" value="Genomic_DNA"/>
</dbReference>
<dbReference type="RefSeq" id="WP_179269046.1">
    <property type="nucleotide sequence ID" value="NZ_CP058579.1"/>
</dbReference>
<dbReference type="KEGG" id="halu:HUG12_12265"/>
<evidence type="ECO:0000256" key="2">
    <source>
        <dbReference type="ARBA" id="ARBA00022448"/>
    </source>
</evidence>
<keyword evidence="3" id="KW-1003">Cell membrane</keyword>
<keyword evidence="2 7" id="KW-0813">Transport</keyword>
<feature type="transmembrane region" description="Helical" evidence="7">
    <location>
        <begin position="215"/>
        <end position="239"/>
    </location>
</feature>
<name>A0A7D5QDX1_9EURY</name>
<comment type="similarity">
    <text evidence="7">Belongs to the binding-protein-dependent transport system permease family.</text>
</comment>
<dbReference type="CDD" id="cd06261">
    <property type="entry name" value="TM_PBP2"/>
    <property type="match status" value="1"/>
</dbReference>
<evidence type="ECO:0000256" key="5">
    <source>
        <dbReference type="ARBA" id="ARBA00022989"/>
    </source>
</evidence>
<keyword evidence="6 7" id="KW-0472">Membrane</keyword>
<feature type="domain" description="ABC transmembrane type-1" evidence="9">
    <location>
        <begin position="130"/>
        <end position="343"/>
    </location>
</feature>
<dbReference type="InterPro" id="IPR051393">
    <property type="entry name" value="ABC_transporter_permease"/>
</dbReference>
<dbReference type="GO" id="GO:0055085">
    <property type="term" value="P:transmembrane transport"/>
    <property type="evidence" value="ECO:0007669"/>
    <property type="project" value="InterPro"/>
</dbReference>
<feature type="transmembrane region" description="Helical" evidence="7">
    <location>
        <begin position="134"/>
        <end position="155"/>
    </location>
</feature>
<dbReference type="Proteomes" id="UP000509626">
    <property type="component" value="Chromosome"/>
</dbReference>
<evidence type="ECO:0000313" key="10">
    <source>
        <dbReference type="EMBL" id="QLG62461.1"/>
    </source>
</evidence>
<accession>A0A7D5QDX1</accession>
<keyword evidence="5 7" id="KW-1133">Transmembrane helix</keyword>
<evidence type="ECO:0000256" key="3">
    <source>
        <dbReference type="ARBA" id="ARBA00022475"/>
    </source>
</evidence>
<feature type="transmembrane region" description="Helical" evidence="7">
    <location>
        <begin position="167"/>
        <end position="187"/>
    </location>
</feature>
<evidence type="ECO:0000256" key="6">
    <source>
        <dbReference type="ARBA" id="ARBA00023136"/>
    </source>
</evidence>
<reference evidence="10 11" key="1">
    <citation type="submission" date="2020-06" db="EMBL/GenBank/DDBJ databases">
        <title>NJ-3-1, isolated from saline soil.</title>
        <authorList>
            <person name="Cui H.L."/>
            <person name="Shi X."/>
        </authorList>
    </citation>
    <scope>NUCLEOTIDE SEQUENCE [LARGE SCALE GENOMIC DNA]</scope>
    <source>
        <strain evidence="10 11">NJ-3-1</strain>
    </source>
</reference>
<keyword evidence="11" id="KW-1185">Reference proteome</keyword>
<sequence length="353" mass="38665">MRSGSGRSGDREESDGGEEGRAGTDGNGEGNRAVTDGSGGGERVATDGGVTEGRGERSRLARTFGRDFLESAPFWLPTFLLMAFFVYGTIGWNVLISLTDFSEFGSPDYSNLDFDMYVRAAGDPYVIEAAVNTFVLLVAFTLVALAIGLLVAILVDRGIRFENTFRTIYLLPMSLSFVVTAQFWLWMYDFDSGIVNATLGVVGLGPYNWIGNSSLVLWAVVFALVWQFSGYTMVVYLAALRAIPDEHFEAAKVDGASVPRMYWRVIVPQLKNATLSATVVLMVFALKAFDFLYALVGGYRPPNGADILATKMVREAYSNTNWAYGAAIAVILFAMALAVVAPYLYYQYKHDNL</sequence>
<organism evidence="10 11">
    <name type="scientific">Halorarum salinum</name>
    <dbReference type="NCBI Taxonomy" id="2743089"/>
    <lineage>
        <taxon>Archaea</taxon>
        <taxon>Methanobacteriati</taxon>
        <taxon>Methanobacteriota</taxon>
        <taxon>Stenosarchaea group</taxon>
        <taxon>Halobacteria</taxon>
        <taxon>Halobacteriales</taxon>
        <taxon>Haloferacaceae</taxon>
        <taxon>Halorarum</taxon>
    </lineage>
</organism>
<evidence type="ECO:0000313" key="11">
    <source>
        <dbReference type="Proteomes" id="UP000509626"/>
    </source>
</evidence>
<comment type="subcellular location">
    <subcellularLocation>
        <location evidence="1 7">Cell membrane</location>
        <topology evidence="1 7">Multi-pass membrane protein</topology>
    </subcellularLocation>
</comment>
<evidence type="ECO:0000256" key="8">
    <source>
        <dbReference type="SAM" id="MobiDB-lite"/>
    </source>
</evidence>
<dbReference type="AlphaFoldDB" id="A0A7D5QDX1"/>
<feature type="transmembrane region" description="Helical" evidence="7">
    <location>
        <begin position="273"/>
        <end position="296"/>
    </location>
</feature>
<dbReference type="PROSITE" id="PS50928">
    <property type="entry name" value="ABC_TM1"/>
    <property type="match status" value="1"/>
</dbReference>
<feature type="transmembrane region" description="Helical" evidence="7">
    <location>
        <begin position="322"/>
        <end position="346"/>
    </location>
</feature>
<proteinExistence type="inferred from homology"/>
<dbReference type="GO" id="GO:0005886">
    <property type="term" value="C:plasma membrane"/>
    <property type="evidence" value="ECO:0007669"/>
    <property type="project" value="UniProtKB-SubCell"/>
</dbReference>
<dbReference type="PANTHER" id="PTHR30193">
    <property type="entry name" value="ABC TRANSPORTER PERMEASE PROTEIN"/>
    <property type="match status" value="1"/>
</dbReference>
<dbReference type="GeneID" id="56038246"/>
<dbReference type="SUPFAM" id="SSF161098">
    <property type="entry name" value="MetI-like"/>
    <property type="match status" value="1"/>
</dbReference>
<feature type="transmembrane region" description="Helical" evidence="7">
    <location>
        <begin position="74"/>
        <end position="95"/>
    </location>
</feature>
<gene>
    <name evidence="10" type="ORF">HUG12_12265</name>
</gene>
<dbReference type="InterPro" id="IPR000515">
    <property type="entry name" value="MetI-like"/>
</dbReference>
<dbReference type="Gene3D" id="1.10.3720.10">
    <property type="entry name" value="MetI-like"/>
    <property type="match status" value="1"/>
</dbReference>
<feature type="region of interest" description="Disordered" evidence="8">
    <location>
        <begin position="1"/>
        <end position="56"/>
    </location>
</feature>
<evidence type="ECO:0000256" key="1">
    <source>
        <dbReference type="ARBA" id="ARBA00004651"/>
    </source>
</evidence>
<evidence type="ECO:0000256" key="7">
    <source>
        <dbReference type="RuleBase" id="RU363032"/>
    </source>
</evidence>
<evidence type="ECO:0000259" key="9">
    <source>
        <dbReference type="PROSITE" id="PS50928"/>
    </source>
</evidence>
<protein>
    <submittedName>
        <fullName evidence="10">Sugar ABC transporter permease</fullName>
    </submittedName>
</protein>
<dbReference type="OrthoDB" id="45815at2157"/>
<dbReference type="PANTHER" id="PTHR30193:SF42">
    <property type="entry name" value="ABC TRANSPORTER PERMEASE PROTEIN"/>
    <property type="match status" value="1"/>
</dbReference>
<dbReference type="Pfam" id="PF00528">
    <property type="entry name" value="BPD_transp_1"/>
    <property type="match status" value="1"/>
</dbReference>